<evidence type="ECO:0000256" key="4">
    <source>
        <dbReference type="ARBA" id="ARBA00022723"/>
    </source>
</evidence>
<evidence type="ECO:0000256" key="7">
    <source>
        <dbReference type="ARBA" id="ARBA00022843"/>
    </source>
</evidence>
<feature type="domain" description="ELM2" evidence="14">
    <location>
        <begin position="148"/>
        <end position="259"/>
    </location>
</feature>
<dbReference type="PROSITE" id="PS51293">
    <property type="entry name" value="SANT"/>
    <property type="match status" value="1"/>
</dbReference>
<comment type="subcellular location">
    <subcellularLocation>
        <location evidence="1">Nucleus</location>
    </subcellularLocation>
</comment>
<dbReference type="PANTHER" id="PTHR10865:SF29">
    <property type="entry name" value="METASTASIS ASSOCIATED 1-LIKE, ISOFORM D"/>
    <property type="match status" value="1"/>
</dbReference>
<dbReference type="OMA" id="QEPHGME"/>
<dbReference type="InterPro" id="IPR001025">
    <property type="entry name" value="BAH_dom"/>
</dbReference>
<dbReference type="InterPro" id="IPR017884">
    <property type="entry name" value="SANT_dom"/>
</dbReference>
<keyword evidence="6" id="KW-0862">Zinc</keyword>
<keyword evidence="7" id="KW-0832">Ubl conjugation</keyword>
<dbReference type="InterPro" id="IPR035170">
    <property type="entry name" value="MTA1_R1"/>
</dbReference>
<dbReference type="Proteomes" id="UP000008144">
    <property type="component" value="Unassembled WGS sequence"/>
</dbReference>
<keyword evidence="10" id="KW-0539">Nucleus</keyword>
<feature type="domain" description="SANT" evidence="15">
    <location>
        <begin position="266"/>
        <end position="318"/>
    </location>
</feature>
<dbReference type="GO" id="GO:0016581">
    <property type="term" value="C:NuRD complex"/>
    <property type="evidence" value="ECO:0000318"/>
    <property type="project" value="GO_Central"/>
</dbReference>
<dbReference type="FunFam" id="4.10.1240.50:FF:000001">
    <property type="entry name" value="Metastasis-associated 1 family, member 3"/>
    <property type="match status" value="1"/>
</dbReference>
<dbReference type="InterPro" id="IPR000949">
    <property type="entry name" value="ELM2_dom"/>
</dbReference>
<evidence type="ECO:0000313" key="18">
    <source>
        <dbReference type="Proteomes" id="UP000008144"/>
    </source>
</evidence>
<dbReference type="FunFam" id="2.30.30.490:FF:000001">
    <property type="entry name" value="Metastasis-associated 1 family, member 3"/>
    <property type="match status" value="1"/>
</dbReference>
<keyword evidence="5" id="KW-0863">Zinc-finger</keyword>
<dbReference type="CDD" id="cd11661">
    <property type="entry name" value="SANT_MTA3_like"/>
    <property type="match status" value="1"/>
</dbReference>
<comment type="similarity">
    <text evidence="11">Belongs to the metastasis-associated protein family.</text>
</comment>
<dbReference type="HOGENOM" id="CLU_006585_2_0_1"/>
<evidence type="ECO:0000313" key="17">
    <source>
        <dbReference type="Ensembl" id="ENSCINP00000013282.3"/>
    </source>
</evidence>
<dbReference type="SMART" id="SM00401">
    <property type="entry name" value="ZnF_GATA"/>
    <property type="match status" value="1"/>
</dbReference>
<dbReference type="GO" id="GO:0043565">
    <property type="term" value="F:sequence-specific DNA binding"/>
    <property type="evidence" value="ECO:0007669"/>
    <property type="project" value="InterPro"/>
</dbReference>
<evidence type="ECO:0000256" key="9">
    <source>
        <dbReference type="ARBA" id="ARBA00023125"/>
    </source>
</evidence>
<keyword evidence="9" id="KW-0238">DNA-binding</keyword>
<reference evidence="16" key="3">
    <citation type="journal article" date="2004" name="Development">
        <title>Gene expression profiles of transcription factors and signaling molecules in the ascidian embryo: towards a comprehensive understanding of gene networks.</title>
        <authorList>
            <person name="Imai K.S."/>
            <person name="Hino K."/>
            <person name="Yagi K."/>
            <person name="Satoh N."/>
            <person name="Satou Y."/>
        </authorList>
    </citation>
    <scope>NUCLEOTIDE SEQUENCE</scope>
</reference>
<dbReference type="GO" id="GO:0003682">
    <property type="term" value="F:chromatin binding"/>
    <property type="evidence" value="ECO:0007669"/>
    <property type="project" value="InterPro"/>
</dbReference>
<accession>A0A1W2VNU0</accession>
<dbReference type="SMART" id="SM00717">
    <property type="entry name" value="SANT"/>
    <property type="match status" value="1"/>
</dbReference>
<dbReference type="AlphaFoldDB" id="Q4H372"/>
<dbReference type="SMART" id="SM01189">
    <property type="entry name" value="ELM2"/>
    <property type="match status" value="1"/>
</dbReference>
<dbReference type="Pfam" id="PF17226">
    <property type="entry name" value="MTA_R1"/>
    <property type="match status" value="1"/>
</dbReference>
<dbReference type="SUPFAM" id="SSF46689">
    <property type="entry name" value="Homeodomain-like"/>
    <property type="match status" value="1"/>
</dbReference>
<evidence type="ECO:0000259" key="14">
    <source>
        <dbReference type="PROSITE" id="PS51156"/>
    </source>
</evidence>
<feature type="region of interest" description="Disordered" evidence="12">
    <location>
        <begin position="641"/>
        <end position="661"/>
    </location>
</feature>
<proteinExistence type="evidence at transcript level"/>
<dbReference type="PANTHER" id="PTHR10865">
    <property type="entry name" value="METASTASIS-ASSOCIATED PROTEIN AND MESODERM INDUCTION EARLY RESPONSE PROTEIN"/>
    <property type="match status" value="1"/>
</dbReference>
<dbReference type="CDD" id="cd04709">
    <property type="entry name" value="BAH_MTA"/>
    <property type="match status" value="1"/>
</dbReference>
<reference evidence="17" key="5">
    <citation type="submission" date="2025-05" db="UniProtKB">
        <authorList>
            <consortium name="Ensembl"/>
        </authorList>
    </citation>
    <scope>IDENTIFICATION</scope>
</reference>
<dbReference type="InterPro" id="IPR040138">
    <property type="entry name" value="MIER/MTA"/>
</dbReference>
<dbReference type="InterPro" id="IPR000679">
    <property type="entry name" value="Znf_GATA"/>
</dbReference>
<dbReference type="CDD" id="cd00202">
    <property type="entry name" value="ZnF_GATA"/>
    <property type="match status" value="1"/>
</dbReference>
<evidence type="ECO:0000256" key="1">
    <source>
        <dbReference type="ARBA" id="ARBA00004123"/>
    </source>
</evidence>
<dbReference type="OrthoDB" id="2193595at2759"/>
<dbReference type="GeneID" id="778679"/>
<dbReference type="SMART" id="SM00439">
    <property type="entry name" value="BAH"/>
    <property type="match status" value="1"/>
</dbReference>
<dbReference type="CTD" id="373380"/>
<dbReference type="GO" id="GO:0000122">
    <property type="term" value="P:negative regulation of transcription by RNA polymerase II"/>
    <property type="evidence" value="ECO:0000318"/>
    <property type="project" value="GO_Central"/>
</dbReference>
<accession>Q4H372</accession>
<dbReference type="InterPro" id="IPR043151">
    <property type="entry name" value="BAH_sf"/>
</dbReference>
<keyword evidence="18" id="KW-1185">Reference proteome</keyword>
<evidence type="ECO:0000256" key="5">
    <source>
        <dbReference type="ARBA" id="ARBA00022771"/>
    </source>
</evidence>
<dbReference type="Gene3D" id="2.30.30.490">
    <property type="match status" value="1"/>
</dbReference>
<keyword evidence="3" id="KW-0597">Phosphoprotein</keyword>
<evidence type="ECO:0000313" key="16">
    <source>
        <dbReference type="EMBL" id="BAE06555.1"/>
    </source>
</evidence>
<evidence type="ECO:0000259" key="15">
    <source>
        <dbReference type="PROSITE" id="PS51293"/>
    </source>
</evidence>
<reference evidence="16" key="2">
    <citation type="journal article" date="2003" name="Dev. Genes Evol.">
        <title>Genomewide surveys of developmentally relevant genes in Ciona intestinalis.</title>
        <authorList>
            <person name="Satou Y."/>
            <person name="Satoh N."/>
        </authorList>
    </citation>
    <scope>NUCLEOTIDE SEQUENCE</scope>
</reference>
<reference evidence="16" key="4">
    <citation type="submission" date="2005-04" db="EMBL/GenBank/DDBJ databases">
        <title>Expressed genes in Ciona intestinalis.</title>
        <authorList>
            <person name="Satou Y."/>
        </authorList>
    </citation>
    <scope>NUCLEOTIDE SEQUENCE</scope>
</reference>
<evidence type="ECO:0000256" key="3">
    <source>
        <dbReference type="ARBA" id="ARBA00022553"/>
    </source>
</evidence>
<dbReference type="GeneTree" id="ENSGT01030000234573"/>
<dbReference type="RefSeq" id="NP_001071762.1">
    <property type="nucleotide sequence ID" value="NM_001078294.1"/>
</dbReference>
<dbReference type="Gene3D" id="1.10.10.60">
    <property type="entry name" value="Homeodomain-like"/>
    <property type="match status" value="1"/>
</dbReference>
<evidence type="ECO:0000256" key="10">
    <source>
        <dbReference type="ARBA" id="ARBA00023242"/>
    </source>
</evidence>
<gene>
    <name evidence="16" type="primary">Ci-MTA</name>
    <name evidence="17" type="synonym">mta</name>
</gene>
<dbReference type="GO" id="GO:0005654">
    <property type="term" value="C:nucleoplasm"/>
    <property type="evidence" value="ECO:0000318"/>
    <property type="project" value="GO_Central"/>
</dbReference>
<dbReference type="GO" id="GO:0003714">
    <property type="term" value="F:transcription corepressor activity"/>
    <property type="evidence" value="ECO:0000318"/>
    <property type="project" value="GO_Central"/>
</dbReference>
<evidence type="ECO:0000256" key="12">
    <source>
        <dbReference type="SAM" id="MobiDB-lite"/>
    </source>
</evidence>
<feature type="domain" description="BAH" evidence="13">
    <location>
        <begin position="5"/>
        <end position="147"/>
    </location>
</feature>
<keyword evidence="8" id="KW-0007">Acetylation</keyword>
<dbReference type="GO" id="GO:0003713">
    <property type="term" value="F:transcription coactivator activity"/>
    <property type="evidence" value="ECO:0000318"/>
    <property type="project" value="GO_Central"/>
</dbReference>
<dbReference type="Pfam" id="PF00249">
    <property type="entry name" value="Myb_DNA-binding"/>
    <property type="match status" value="1"/>
</dbReference>
<dbReference type="PROSITE" id="PS51156">
    <property type="entry name" value="ELM2"/>
    <property type="match status" value="1"/>
</dbReference>
<evidence type="ECO:0000256" key="2">
    <source>
        <dbReference type="ARBA" id="ARBA00022499"/>
    </source>
</evidence>
<evidence type="ECO:0000256" key="11">
    <source>
        <dbReference type="ARBA" id="ARBA00093454"/>
    </source>
</evidence>
<evidence type="ECO:0000256" key="6">
    <source>
        <dbReference type="ARBA" id="ARBA00022833"/>
    </source>
</evidence>
<dbReference type="STRING" id="7719.ENSCINP00000013282"/>
<dbReference type="InterPro" id="IPR001005">
    <property type="entry name" value="SANT/Myb"/>
</dbReference>
<name>Q4H372_CIOIN</name>
<dbReference type="PROSITE" id="PS51038">
    <property type="entry name" value="BAH"/>
    <property type="match status" value="1"/>
</dbReference>
<sequence length="661" mass="75435">MASSNMYRIGDYVYFENSPSNPYSIRRIEELNKTSSGNVEAKVICFYRRRDISNSLLLLADKHAKDMEEDMDEASTDLSENERHQLNHKELYLSRQLDSLPATYIRGKCSVTLLNETEDLKSYLNKSDTFFYSLVYDPAQKTLLADRGEIRVGCKYQAEIPPLINENGYDGKEDESREEMVWNPNNELSKQQVDQFMVISRSVGTFARALDCNSSIRQPALHVSAAAASRDITLFHTLTCLHKNKYNIADAISSLVPKTGPMLCKDEMEDWSPSEANLFEEALEKYGKDFLDIKQDFLPWKTIASIVEYYYMWKTSDRYVQQKKLKAAEAEGKLKQVYIPNYNKPNPNLIKPVNGESNGKACEGCFCTSSFQWYTWGPPNMGCRLCATCWMYWKKYGGLKMPPSSRLERMHNHKIKGTDKELRYRPPNSGVAIVATGGPHRAQRISHKTKQAFFLNATKLTRLARRLCNETFSIRHYSRRPFEAINIAAIKAECQVRLSSSPKVTTKFPQKKWPPLSVVVVRLLTLRPQLTHQSVKKSLSKIKTSVEVATNNNHHLLPSSGSLKRSHHNGIAGQKMGDNGSIYRVSNGPQKKKRCLNSTDASDDMLFVCTDRIRDIRKRIKSSDQRSAARKPTKFLINMPKFAMKPPPTKHINPEPIVIDD</sequence>
<keyword evidence="2" id="KW-1017">Isopeptide bond</keyword>
<dbReference type="Pfam" id="PF01426">
    <property type="entry name" value="BAH"/>
    <property type="match status" value="1"/>
</dbReference>
<dbReference type="Ensembl" id="ENSCINT00000013282.3">
    <property type="protein sequence ID" value="ENSCINP00000013282.3"/>
    <property type="gene ID" value="ENSCING00000006442.3"/>
</dbReference>
<organism evidence="16">
    <name type="scientific">Ciona intestinalis</name>
    <name type="common">Transparent sea squirt</name>
    <name type="synonym">Ascidia intestinalis</name>
    <dbReference type="NCBI Taxonomy" id="7719"/>
    <lineage>
        <taxon>Eukaryota</taxon>
        <taxon>Metazoa</taxon>
        <taxon>Chordata</taxon>
        <taxon>Tunicata</taxon>
        <taxon>Ascidiacea</taxon>
        <taxon>Phlebobranchia</taxon>
        <taxon>Cionidae</taxon>
        <taxon>Ciona</taxon>
    </lineage>
</organism>
<dbReference type="EMBL" id="AB210550">
    <property type="protein sequence ID" value="BAE06555.1"/>
    <property type="molecule type" value="mRNA"/>
</dbReference>
<dbReference type="FunFam" id="1.10.10.60:FF:000012">
    <property type="entry name" value="Metastasis-associated 1 family, member 3"/>
    <property type="match status" value="1"/>
</dbReference>
<keyword evidence="4" id="KW-0479">Metal-binding</keyword>
<dbReference type="GO" id="GO:0008270">
    <property type="term" value="F:zinc ion binding"/>
    <property type="evidence" value="ECO:0007669"/>
    <property type="project" value="UniProtKB-KW"/>
</dbReference>
<dbReference type="InterPro" id="IPR009057">
    <property type="entry name" value="Homeodomain-like_sf"/>
</dbReference>
<dbReference type="Pfam" id="PF01448">
    <property type="entry name" value="ELM2"/>
    <property type="match status" value="1"/>
</dbReference>
<reference evidence="18" key="1">
    <citation type="journal article" date="2002" name="Science">
        <title>The draft genome of Ciona intestinalis: insights into chordate and vertebrate origins.</title>
        <authorList>
            <person name="Dehal P."/>
            <person name="Satou Y."/>
            <person name="Campbell R.K."/>
            <person name="Chapman J."/>
            <person name="Degnan B."/>
            <person name="De Tomaso A."/>
            <person name="Davidson B."/>
            <person name="Di Gregorio A."/>
            <person name="Gelpke M."/>
            <person name="Goodstein D.M."/>
            <person name="Harafuji N."/>
            <person name="Hastings K.E."/>
            <person name="Ho I."/>
            <person name="Hotta K."/>
            <person name="Huang W."/>
            <person name="Kawashima T."/>
            <person name="Lemaire P."/>
            <person name="Martinez D."/>
            <person name="Meinertzhagen I.A."/>
            <person name="Necula S."/>
            <person name="Nonaka M."/>
            <person name="Putnam N."/>
            <person name="Rash S."/>
            <person name="Saiga H."/>
            <person name="Satake M."/>
            <person name="Terry A."/>
            <person name="Yamada L."/>
            <person name="Wang H.G."/>
            <person name="Awazu S."/>
            <person name="Azumi K."/>
            <person name="Boore J."/>
            <person name="Branno M."/>
            <person name="Chin-Bow S."/>
            <person name="DeSantis R."/>
            <person name="Doyle S."/>
            <person name="Francino P."/>
            <person name="Keys D.N."/>
            <person name="Haga S."/>
            <person name="Hayashi H."/>
            <person name="Hino K."/>
            <person name="Imai K.S."/>
            <person name="Inaba K."/>
            <person name="Kano S."/>
            <person name="Kobayashi K."/>
            <person name="Kobayashi M."/>
            <person name="Lee B.I."/>
            <person name="Makabe K.W."/>
            <person name="Manohar C."/>
            <person name="Matassi G."/>
            <person name="Medina M."/>
            <person name="Mochizuki Y."/>
            <person name="Mount S."/>
            <person name="Morishita T."/>
            <person name="Miura S."/>
            <person name="Nakayama A."/>
            <person name="Nishizaka S."/>
            <person name="Nomoto H."/>
            <person name="Ohta F."/>
            <person name="Oishi K."/>
            <person name="Rigoutsos I."/>
            <person name="Sano M."/>
            <person name="Sasaki A."/>
            <person name="Sasakura Y."/>
            <person name="Shoguchi E."/>
            <person name="Shin-i T."/>
            <person name="Spagnuolo A."/>
            <person name="Stainier D."/>
            <person name="Suzuki M.M."/>
            <person name="Tassy O."/>
            <person name="Takatori N."/>
            <person name="Tokuoka M."/>
            <person name="Yagi K."/>
            <person name="Yoshizaki F."/>
            <person name="Wada S."/>
            <person name="Zhang C."/>
            <person name="Hyatt P.D."/>
            <person name="Larimer F."/>
            <person name="Detter C."/>
            <person name="Doggett N."/>
            <person name="Glavina T."/>
            <person name="Hawkins T."/>
            <person name="Richardson P."/>
            <person name="Lucas S."/>
            <person name="Kohara Y."/>
            <person name="Levine M."/>
            <person name="Satoh N."/>
            <person name="Rokhsar D.S."/>
        </authorList>
    </citation>
    <scope>NUCLEOTIDE SEQUENCE [LARGE SCALE GENOMIC DNA]</scope>
</reference>
<dbReference type="Gene3D" id="4.10.1240.50">
    <property type="match status" value="1"/>
</dbReference>
<evidence type="ECO:0000259" key="13">
    <source>
        <dbReference type="PROSITE" id="PS51038"/>
    </source>
</evidence>
<dbReference type="KEGG" id="cin:778679"/>
<dbReference type="SUPFAM" id="SSF82061">
    <property type="entry name" value="BAH domain"/>
    <property type="match status" value="1"/>
</dbReference>
<dbReference type="GO" id="GO:0042826">
    <property type="term" value="F:histone deacetylase binding"/>
    <property type="evidence" value="ECO:0000318"/>
    <property type="project" value="GO_Central"/>
</dbReference>
<protein>
    <submittedName>
        <fullName evidence="16 17">MTA protein</fullName>
    </submittedName>
</protein>
<evidence type="ECO:0000256" key="8">
    <source>
        <dbReference type="ARBA" id="ARBA00022990"/>
    </source>
</evidence>